<sequence length="1000" mass="109227">MFHNDMARYSVESAVVLAVILLIPGAFPQIFTITAQNTGHWIFKQGTTTGTGVSALWITWTLSSHQSFYDISVVVGGSCSLCLGSSALEPTELTSTRSANIFTLGSDAWDACKVGLTEVSTGSAALGLPYCTAEFRLVSRATKLSSSLRREVYINRTPSLTVVQMLSSIPQNAPLDTVVFQVTTSDQDNLPRTVSIDSCTPTTPCPFSLRSSSGPSCTDPSSCTFEAAGEARYDIVLGRTLVDSTAAILSIRLILVDGITLNNPNQQHTLYEERTIAVLRPPVFTERPVFAEVNENDTAGTIIVTVKAIDDDDHGPPSEVDYSVCELETFEATSCSSTPARVRIEKIPATGQGRVLLSTTNQLSSLVGNFLFIRITATKMDTLRLSTDLPPLCILVNDVNNNSPVFQSLSSVGESLEHEITEFKASIRENAVVGTAVEFADQSAIRISDLFDLGVNAQFRLSVIGPSGNTFEAYPTNIIQDMAFLTVRVKNNTALDAETVKGGIMEVRIRATSTEPAVGSGVGSFWVPELVLQVTIVDMNDNPTFYTPMFGGECGSSSPMLTVWETIFNGTRVSVFEMGSHVRDSDVDPINRNDVQFYLKDQTQVRQFAVSAQGKLEVIGPLDYEKVQLHRVRIGVDNIGRDGVIQTTQCSFPVAVVDSNDELPYFTGLPTLTFSVDENWTGSIWQGIITAADADATANLTFSMTLDQAFDPDGLQVPDFPLLDHITISTQCPSPPAFPLWRGQLRVRRSLDREMVATILAIVTVTDQAAEEPRSQTVTTTISITVNDLNDNSPDVRFNGQAIPQLGNVTVDVTERTRQEVHLNLYVSDQDSVPKTPPFFHEILNLDPTYQNHIAVETKDNGLIRVKTLLPFEYRHIQSLTFQLVIRDAKEGFAMRTIIAVTLVIIDSLGRINNHQPAMEDLQTVLAKMVNINALTGQKSATTQAVLKNLMPLFESIVETHTAMSSELATMKKDLDAAITKIAVMEKARTTLPEFTNNDT</sequence>
<dbReference type="GO" id="GO:0007156">
    <property type="term" value="P:homophilic cell adhesion via plasma membrane adhesion molecules"/>
    <property type="evidence" value="ECO:0007669"/>
    <property type="project" value="InterPro"/>
</dbReference>
<evidence type="ECO:0000256" key="1">
    <source>
        <dbReference type="ARBA" id="ARBA00004370"/>
    </source>
</evidence>
<dbReference type="InterPro" id="IPR015919">
    <property type="entry name" value="Cadherin-like_sf"/>
</dbReference>
<dbReference type="PRINTS" id="PR00205">
    <property type="entry name" value="CADHERIN"/>
</dbReference>
<proteinExistence type="predicted"/>
<feature type="domain" description="Cadherin" evidence="6">
    <location>
        <begin position="668"/>
        <end position="796"/>
    </location>
</feature>
<dbReference type="GO" id="GO:0016477">
    <property type="term" value="P:cell migration"/>
    <property type="evidence" value="ECO:0007669"/>
    <property type="project" value="TreeGrafter"/>
</dbReference>
<feature type="domain" description="Cadherin" evidence="6">
    <location>
        <begin position="555"/>
        <end position="666"/>
    </location>
</feature>
<dbReference type="InterPro" id="IPR039808">
    <property type="entry name" value="Cadherin"/>
</dbReference>
<reference evidence="8" key="1">
    <citation type="submission" date="2017-01" db="EMBL/GenBank/DDBJ databases">
        <title>Comparative genomics of anhydrobiosis in the tardigrade Hypsibius dujardini.</title>
        <authorList>
            <person name="Yoshida Y."/>
            <person name="Koutsovoulos G."/>
            <person name="Laetsch D."/>
            <person name="Stevens L."/>
            <person name="Kumar S."/>
            <person name="Horikawa D."/>
            <person name="Ishino K."/>
            <person name="Komine S."/>
            <person name="Tomita M."/>
            <person name="Blaxter M."/>
            <person name="Arakawa K."/>
        </authorList>
    </citation>
    <scope>NUCLEOTIDE SEQUENCE [LARGE SCALE GENOMIC DNA]</scope>
    <source>
        <strain evidence="8">Z151</strain>
    </source>
</reference>
<dbReference type="SMART" id="SM00112">
    <property type="entry name" value="CA"/>
    <property type="match status" value="3"/>
</dbReference>
<keyword evidence="2" id="KW-0677">Repeat</keyword>
<dbReference type="PANTHER" id="PTHR24027">
    <property type="entry name" value="CADHERIN-23"/>
    <property type="match status" value="1"/>
</dbReference>
<dbReference type="Proteomes" id="UP000192578">
    <property type="component" value="Unassembled WGS sequence"/>
</dbReference>
<dbReference type="AlphaFoldDB" id="A0A1W0WHR0"/>
<comment type="caution">
    <text evidence="7">The sequence shown here is derived from an EMBL/GenBank/DDBJ whole genome shotgun (WGS) entry which is preliminary data.</text>
</comment>
<protein>
    <recommendedName>
        <fullName evidence="6">Cadherin domain-containing protein</fullName>
    </recommendedName>
</protein>
<accession>A0A1W0WHR0</accession>
<evidence type="ECO:0000313" key="8">
    <source>
        <dbReference type="Proteomes" id="UP000192578"/>
    </source>
</evidence>
<dbReference type="PANTHER" id="PTHR24027:SF438">
    <property type="entry name" value="CADHERIN 23"/>
    <property type="match status" value="1"/>
</dbReference>
<feature type="domain" description="Cadherin" evidence="6">
    <location>
        <begin position="419"/>
        <end position="550"/>
    </location>
</feature>
<dbReference type="GO" id="GO:0016342">
    <property type="term" value="C:catenin complex"/>
    <property type="evidence" value="ECO:0007669"/>
    <property type="project" value="TreeGrafter"/>
</dbReference>
<dbReference type="GO" id="GO:0045296">
    <property type="term" value="F:cadherin binding"/>
    <property type="evidence" value="ECO:0007669"/>
    <property type="project" value="TreeGrafter"/>
</dbReference>
<evidence type="ECO:0000256" key="4">
    <source>
        <dbReference type="ARBA" id="ARBA00023136"/>
    </source>
</evidence>
<gene>
    <name evidence="7" type="ORF">BV898_11116</name>
</gene>
<dbReference type="InterPro" id="IPR002126">
    <property type="entry name" value="Cadherin-like_dom"/>
</dbReference>
<feature type="domain" description="Cadherin" evidence="6">
    <location>
        <begin position="821"/>
        <end position="919"/>
    </location>
</feature>
<keyword evidence="3 5" id="KW-0106">Calcium</keyword>
<dbReference type="Gene3D" id="2.60.40.60">
    <property type="entry name" value="Cadherins"/>
    <property type="match status" value="4"/>
</dbReference>
<organism evidence="7 8">
    <name type="scientific">Hypsibius exemplaris</name>
    <name type="common">Freshwater tardigrade</name>
    <dbReference type="NCBI Taxonomy" id="2072580"/>
    <lineage>
        <taxon>Eukaryota</taxon>
        <taxon>Metazoa</taxon>
        <taxon>Ecdysozoa</taxon>
        <taxon>Tardigrada</taxon>
        <taxon>Eutardigrada</taxon>
        <taxon>Parachela</taxon>
        <taxon>Hypsibioidea</taxon>
        <taxon>Hypsibiidae</taxon>
        <taxon>Hypsibius</taxon>
    </lineage>
</organism>
<evidence type="ECO:0000256" key="5">
    <source>
        <dbReference type="PROSITE-ProRule" id="PRU00043"/>
    </source>
</evidence>
<comment type="subcellular location">
    <subcellularLocation>
        <location evidence="1">Membrane</location>
    </subcellularLocation>
</comment>
<name>A0A1W0WHR0_HYPEX</name>
<evidence type="ECO:0000313" key="7">
    <source>
        <dbReference type="EMBL" id="OQV14744.1"/>
    </source>
</evidence>
<dbReference type="GO" id="GO:0008013">
    <property type="term" value="F:beta-catenin binding"/>
    <property type="evidence" value="ECO:0007669"/>
    <property type="project" value="TreeGrafter"/>
</dbReference>
<feature type="domain" description="Cadherin" evidence="6">
    <location>
        <begin position="285"/>
        <end position="406"/>
    </location>
</feature>
<keyword evidence="4" id="KW-0472">Membrane</keyword>
<dbReference type="OrthoDB" id="6510378at2759"/>
<evidence type="ECO:0000256" key="2">
    <source>
        <dbReference type="ARBA" id="ARBA00022737"/>
    </source>
</evidence>
<evidence type="ECO:0000259" key="6">
    <source>
        <dbReference type="PROSITE" id="PS50268"/>
    </source>
</evidence>
<dbReference type="EMBL" id="MTYJ01000100">
    <property type="protein sequence ID" value="OQV14744.1"/>
    <property type="molecule type" value="Genomic_DNA"/>
</dbReference>
<dbReference type="GO" id="GO:0005509">
    <property type="term" value="F:calcium ion binding"/>
    <property type="evidence" value="ECO:0007669"/>
    <property type="project" value="UniProtKB-UniRule"/>
</dbReference>
<dbReference type="PROSITE" id="PS50268">
    <property type="entry name" value="CADHERIN_2"/>
    <property type="match status" value="5"/>
</dbReference>
<dbReference type="CDD" id="cd11304">
    <property type="entry name" value="Cadherin_repeat"/>
    <property type="match status" value="3"/>
</dbReference>
<dbReference type="PROSITE" id="PS00232">
    <property type="entry name" value="CADHERIN_1"/>
    <property type="match status" value="1"/>
</dbReference>
<dbReference type="SUPFAM" id="SSF49313">
    <property type="entry name" value="Cadherin-like"/>
    <property type="match status" value="3"/>
</dbReference>
<dbReference type="InterPro" id="IPR020894">
    <property type="entry name" value="Cadherin_CS"/>
</dbReference>
<evidence type="ECO:0000256" key="3">
    <source>
        <dbReference type="ARBA" id="ARBA00022837"/>
    </source>
</evidence>
<keyword evidence="8" id="KW-1185">Reference proteome</keyword>